<evidence type="ECO:0000313" key="1">
    <source>
        <dbReference type="WBParaSite" id="maker-PairedContig_501-snap-gene-0.30-mRNA-1"/>
    </source>
</evidence>
<name>A0A1I8EU51_WUCBA</name>
<dbReference type="WBParaSite" id="maker-PairedContig_501-snap-gene-0.30-mRNA-1">
    <property type="protein sequence ID" value="maker-PairedContig_501-snap-gene-0.30-mRNA-1"/>
    <property type="gene ID" value="maker-PairedContig_501-snap-gene-0.30"/>
</dbReference>
<organism evidence="1">
    <name type="scientific">Wuchereria bancrofti</name>
    <dbReference type="NCBI Taxonomy" id="6293"/>
    <lineage>
        <taxon>Eukaryota</taxon>
        <taxon>Metazoa</taxon>
        <taxon>Ecdysozoa</taxon>
        <taxon>Nematoda</taxon>
        <taxon>Chromadorea</taxon>
        <taxon>Rhabditida</taxon>
        <taxon>Spirurina</taxon>
        <taxon>Spiruromorpha</taxon>
        <taxon>Filarioidea</taxon>
        <taxon>Onchocercidae</taxon>
        <taxon>Wuchereria</taxon>
    </lineage>
</organism>
<dbReference type="STRING" id="6293.A0A1I8EU51"/>
<evidence type="ECO:0008006" key="2">
    <source>
        <dbReference type="Google" id="ProtNLM"/>
    </source>
</evidence>
<dbReference type="AlphaFoldDB" id="A0A1I8EU51"/>
<proteinExistence type="predicted"/>
<reference evidence="1" key="1">
    <citation type="submission" date="2016-11" db="UniProtKB">
        <authorList>
            <consortium name="WormBaseParasite"/>
        </authorList>
    </citation>
    <scope>IDENTIFICATION</scope>
    <source>
        <strain evidence="1">pt0022</strain>
    </source>
</reference>
<sequence>MNILDQLAFYSRIYRIGLNSHPLRISCIDSIWNDIKKRNWRPSQALARNFTFNQTTHITLGSFDMKLFRCAKSSFCVNGCNPSPCLGNGTCVLKSSYNEDFAGIFDVNKRVDINKWLYMNCVQTHGENWESVNLKGSYSCVCKLGFNPVNNVSPGLSWKGPTLAEAIKFPLKKIVLIVCLLMNRDKFKKNMVGHYEANDICKADTE</sequence>
<protein>
    <recommendedName>
        <fullName evidence="2">EGF-like domain-containing protein</fullName>
    </recommendedName>
</protein>
<dbReference type="Gene3D" id="2.10.25.10">
    <property type="entry name" value="Laminin"/>
    <property type="match status" value="1"/>
</dbReference>
<accession>A0A1I8EU51</accession>